<dbReference type="InterPro" id="IPR007007">
    <property type="entry name" value="Ninjurin"/>
</dbReference>
<keyword evidence="5" id="KW-1133">Transmembrane helix</keyword>
<evidence type="ECO:0000256" key="2">
    <source>
        <dbReference type="ARBA" id="ARBA00008141"/>
    </source>
</evidence>
<dbReference type="PANTHER" id="PTHR12316:SF1">
    <property type="entry name" value="NINJURIN-B"/>
    <property type="match status" value="1"/>
</dbReference>
<evidence type="ECO:0000256" key="5">
    <source>
        <dbReference type="ARBA" id="ARBA00022989"/>
    </source>
</evidence>
<protein>
    <submittedName>
        <fullName evidence="8">Uncharacterized protein</fullName>
    </submittedName>
</protein>
<proteinExistence type="inferred from homology"/>
<accession>A0A8D9AUI0</accession>
<keyword evidence="4" id="KW-0130">Cell adhesion</keyword>
<dbReference type="AlphaFoldDB" id="A0A8D9AUI0"/>
<sequence length="287" mass="32894">MYPEIEKRHDYENVDLQRKSENQQIKPVKLQSENQKIEDVNNRLRNENLPTKLLVKLQSENQETEVTKMRNQDISLNQNENQKKNIVHECLLETIESQTNSFGLHLKPLPVNDSQLKDDALSVRTMSIPSIIFNDDNERNDNNNDDTEEKDGETKELILPSHRNGISRPPSVETNHRHGLSRSPSVETGICHPSSEVYEFAVRSSDVKDSSVQPENVLDAQPYTKRKMLVQGMMDVALLTANANQLRTLLEYGRTSGTFHLCVAFIVFSLCIQVRPHNITYSLQPYL</sequence>
<evidence type="ECO:0000313" key="8">
    <source>
        <dbReference type="EMBL" id="CAG6771631.1"/>
    </source>
</evidence>
<evidence type="ECO:0000256" key="4">
    <source>
        <dbReference type="ARBA" id="ARBA00022889"/>
    </source>
</evidence>
<evidence type="ECO:0000256" key="6">
    <source>
        <dbReference type="ARBA" id="ARBA00023136"/>
    </source>
</evidence>
<evidence type="ECO:0000256" key="7">
    <source>
        <dbReference type="SAM" id="MobiDB-lite"/>
    </source>
</evidence>
<dbReference type="EMBL" id="HBUF01585449">
    <property type="protein sequence ID" value="CAG6771631.1"/>
    <property type="molecule type" value="Transcribed_RNA"/>
</dbReference>
<dbReference type="GO" id="GO:0016020">
    <property type="term" value="C:membrane"/>
    <property type="evidence" value="ECO:0007669"/>
    <property type="project" value="UniProtKB-SubCell"/>
</dbReference>
<dbReference type="GO" id="GO:0007155">
    <property type="term" value="P:cell adhesion"/>
    <property type="evidence" value="ECO:0007669"/>
    <property type="project" value="UniProtKB-KW"/>
</dbReference>
<dbReference type="Pfam" id="PF04923">
    <property type="entry name" value="Ninjurin"/>
    <property type="match status" value="1"/>
</dbReference>
<evidence type="ECO:0000256" key="3">
    <source>
        <dbReference type="ARBA" id="ARBA00022692"/>
    </source>
</evidence>
<comment type="subcellular location">
    <subcellularLocation>
        <location evidence="1">Membrane</location>
        <topology evidence="1">Multi-pass membrane protein</topology>
    </subcellularLocation>
</comment>
<evidence type="ECO:0000256" key="1">
    <source>
        <dbReference type="ARBA" id="ARBA00004141"/>
    </source>
</evidence>
<reference evidence="8" key="1">
    <citation type="submission" date="2021-05" db="EMBL/GenBank/DDBJ databases">
        <authorList>
            <person name="Alioto T."/>
            <person name="Alioto T."/>
            <person name="Gomez Garrido J."/>
        </authorList>
    </citation>
    <scope>NUCLEOTIDE SEQUENCE</scope>
</reference>
<dbReference type="GO" id="GO:0042246">
    <property type="term" value="P:tissue regeneration"/>
    <property type="evidence" value="ECO:0007669"/>
    <property type="project" value="InterPro"/>
</dbReference>
<keyword evidence="3" id="KW-0812">Transmembrane</keyword>
<name>A0A8D9AUI0_9HEMI</name>
<organism evidence="8">
    <name type="scientific">Cacopsylla melanoneura</name>
    <dbReference type="NCBI Taxonomy" id="428564"/>
    <lineage>
        <taxon>Eukaryota</taxon>
        <taxon>Metazoa</taxon>
        <taxon>Ecdysozoa</taxon>
        <taxon>Arthropoda</taxon>
        <taxon>Hexapoda</taxon>
        <taxon>Insecta</taxon>
        <taxon>Pterygota</taxon>
        <taxon>Neoptera</taxon>
        <taxon>Paraneoptera</taxon>
        <taxon>Hemiptera</taxon>
        <taxon>Sternorrhyncha</taxon>
        <taxon>Psylloidea</taxon>
        <taxon>Psyllidae</taxon>
        <taxon>Psyllinae</taxon>
        <taxon>Cacopsylla</taxon>
    </lineage>
</organism>
<keyword evidence="6" id="KW-0472">Membrane</keyword>
<dbReference type="PANTHER" id="PTHR12316">
    <property type="entry name" value="NINJURIN-RELATED"/>
    <property type="match status" value="1"/>
</dbReference>
<feature type="region of interest" description="Disordered" evidence="7">
    <location>
        <begin position="132"/>
        <end position="188"/>
    </location>
</feature>
<comment type="similarity">
    <text evidence="2">Belongs to the ninjurin family.</text>
</comment>